<feature type="domain" description="Solute-binding protein family 3/N-terminal" evidence="6">
    <location>
        <begin position="49"/>
        <end position="278"/>
    </location>
</feature>
<feature type="chain" id="PRO_5044347517" evidence="5">
    <location>
        <begin position="27"/>
        <end position="352"/>
    </location>
</feature>
<keyword evidence="2" id="KW-0813">Transport</keyword>
<organism evidence="7">
    <name type="scientific">Salinispirillum sp. LH 10-3-1</name>
    <dbReference type="NCBI Taxonomy" id="2952525"/>
    <lineage>
        <taxon>Bacteria</taxon>
        <taxon>Pseudomonadati</taxon>
        <taxon>Pseudomonadota</taxon>
        <taxon>Gammaproteobacteria</taxon>
        <taxon>Oceanospirillales</taxon>
        <taxon>Saccharospirillaceae</taxon>
        <taxon>Salinispirillum</taxon>
    </lineage>
</organism>
<dbReference type="PANTHER" id="PTHR30085:SF7">
    <property type="entry name" value="AMINO-ACID ABC TRANSPORTER-BINDING PROTEIN YHDW-RELATED"/>
    <property type="match status" value="1"/>
</dbReference>
<dbReference type="CDD" id="cd13692">
    <property type="entry name" value="PBP2_BztA"/>
    <property type="match status" value="1"/>
</dbReference>
<reference evidence="7" key="1">
    <citation type="submission" date="2022-07" db="EMBL/GenBank/DDBJ databases">
        <title>Complete genome sequence of Salinispirillum sp. LH10-3-1 capable of multiple carbohydrate inversion isolated from a soda lake.</title>
        <authorList>
            <person name="Liu J."/>
            <person name="Zhai Y."/>
            <person name="Zhang H."/>
            <person name="Yang H."/>
            <person name="Qu J."/>
            <person name="Li J."/>
        </authorList>
    </citation>
    <scope>NUCLEOTIDE SEQUENCE</scope>
    <source>
        <strain evidence="7">LH 10-3-1</strain>
    </source>
</reference>
<evidence type="ECO:0000256" key="5">
    <source>
        <dbReference type="SAM" id="SignalP"/>
    </source>
</evidence>
<dbReference type="PROSITE" id="PS51257">
    <property type="entry name" value="PROKAR_LIPOPROTEIN"/>
    <property type="match status" value="1"/>
</dbReference>
<name>A0AB38YFH1_9GAMM</name>
<dbReference type="PROSITE" id="PS01039">
    <property type="entry name" value="SBP_BACTERIAL_3"/>
    <property type="match status" value="1"/>
</dbReference>
<evidence type="ECO:0000313" key="7">
    <source>
        <dbReference type="EMBL" id="WLD58128.1"/>
    </source>
</evidence>
<dbReference type="InterPro" id="IPR018313">
    <property type="entry name" value="SBP_3_CS"/>
</dbReference>
<dbReference type="SMART" id="SM00062">
    <property type="entry name" value="PBPb"/>
    <property type="match status" value="1"/>
</dbReference>
<dbReference type="GO" id="GO:0006865">
    <property type="term" value="P:amino acid transport"/>
    <property type="evidence" value="ECO:0007669"/>
    <property type="project" value="TreeGrafter"/>
</dbReference>
<evidence type="ECO:0000256" key="3">
    <source>
        <dbReference type="ARBA" id="ARBA00022729"/>
    </source>
</evidence>
<protein>
    <submittedName>
        <fullName evidence="7">Amino acid ABC transporter substrate-binding protein</fullName>
    </submittedName>
</protein>
<sequence length="352" mass="39261">MKFTLPYTLMCTLLLAGCDTAFFRSAFNPYDMKVAGLSPTVRAMLDRGALNCGVSTGVEGFSLPDQSGNWTGFDVDFCRALAAVIFDDSEAVNYVPLGASERFSVLLNEEVDILSRNTTWTLTRDTLLGLGFAGITFYDGQGFMVPTNSRIQSAEDLQGAAICVLSGTTTELNLADYFRERGWHYEPVLYETEEPMMRGFLSGRCVAMTADQAKLFAMRSQSEHRDTMVVLPDTISKEPIGPVVRDEDQFWYDIVQWTLFALLNAEELGVSSSNIDERLQSDIPSVRRLLGQEANLASGLGLPNDWVVRAIRQVGNYDEIYERHLGRDGLGIERRLNHLWINGGLMYAPPMR</sequence>
<proteinExistence type="inferred from homology"/>
<evidence type="ECO:0000256" key="2">
    <source>
        <dbReference type="ARBA" id="ARBA00022448"/>
    </source>
</evidence>
<dbReference type="Gene3D" id="3.40.190.10">
    <property type="entry name" value="Periplasmic binding protein-like II"/>
    <property type="match status" value="2"/>
</dbReference>
<accession>A0AB38YFH1</accession>
<dbReference type="Pfam" id="PF00497">
    <property type="entry name" value="SBP_bac_3"/>
    <property type="match status" value="1"/>
</dbReference>
<evidence type="ECO:0000259" key="6">
    <source>
        <dbReference type="SMART" id="SM00062"/>
    </source>
</evidence>
<dbReference type="InterPro" id="IPR051455">
    <property type="entry name" value="Bact_solute-bind_prot3"/>
</dbReference>
<keyword evidence="3 5" id="KW-0732">Signal</keyword>
<dbReference type="EMBL" id="CP101717">
    <property type="protein sequence ID" value="WLD58128.1"/>
    <property type="molecule type" value="Genomic_DNA"/>
</dbReference>
<dbReference type="AlphaFoldDB" id="A0AB38YFH1"/>
<dbReference type="InterPro" id="IPR001638">
    <property type="entry name" value="Solute-binding_3/MltF_N"/>
</dbReference>
<dbReference type="SUPFAM" id="SSF53850">
    <property type="entry name" value="Periplasmic binding protein-like II"/>
    <property type="match status" value="1"/>
</dbReference>
<evidence type="ECO:0000256" key="1">
    <source>
        <dbReference type="ARBA" id="ARBA00010333"/>
    </source>
</evidence>
<dbReference type="RefSeq" id="WP_304995415.1">
    <property type="nucleotide sequence ID" value="NZ_CP101717.1"/>
</dbReference>
<comment type="similarity">
    <text evidence="1 4">Belongs to the bacterial solute-binding protein 3 family.</text>
</comment>
<dbReference type="PANTHER" id="PTHR30085">
    <property type="entry name" value="AMINO ACID ABC TRANSPORTER PERMEASE"/>
    <property type="match status" value="1"/>
</dbReference>
<feature type="signal peptide" evidence="5">
    <location>
        <begin position="1"/>
        <end position="26"/>
    </location>
</feature>
<evidence type="ECO:0000256" key="4">
    <source>
        <dbReference type="RuleBase" id="RU003744"/>
    </source>
</evidence>
<gene>
    <name evidence="7" type="ORF">NFC81_15655</name>
</gene>